<reference evidence="6 7" key="1">
    <citation type="submission" date="2019-03" db="EMBL/GenBank/DDBJ databases">
        <title>Genomic Encyclopedia of Archaeal and Bacterial Type Strains, Phase II (KMG-II): from individual species to whole genera.</title>
        <authorList>
            <person name="Goeker M."/>
        </authorList>
    </citation>
    <scope>NUCLEOTIDE SEQUENCE [LARGE SCALE GENOMIC DNA]</scope>
    <source>
        <strain evidence="6 7">DSM 21537</strain>
    </source>
</reference>
<evidence type="ECO:0000256" key="3">
    <source>
        <dbReference type="ARBA" id="ARBA00022777"/>
    </source>
</evidence>
<dbReference type="RefSeq" id="WP_004786245.1">
    <property type="nucleotide sequence ID" value="NZ_SORO01000002.1"/>
</dbReference>
<organism evidence="6 7">
    <name type="scientific">Leptospira meyeri</name>
    <dbReference type="NCBI Taxonomy" id="29508"/>
    <lineage>
        <taxon>Bacteria</taxon>
        <taxon>Pseudomonadati</taxon>
        <taxon>Spirochaetota</taxon>
        <taxon>Spirochaetia</taxon>
        <taxon>Leptospirales</taxon>
        <taxon>Leptospiraceae</taxon>
        <taxon>Leptospira</taxon>
    </lineage>
</organism>
<dbReference type="OrthoDB" id="9791353at2"/>
<evidence type="ECO:0000256" key="2">
    <source>
        <dbReference type="ARBA" id="ARBA00022741"/>
    </source>
</evidence>
<accession>A0A4R8MTJ5</accession>
<keyword evidence="1 6" id="KW-0808">Transferase</keyword>
<keyword evidence="2" id="KW-0547">Nucleotide-binding</keyword>
<evidence type="ECO:0000256" key="4">
    <source>
        <dbReference type="ARBA" id="ARBA00022840"/>
    </source>
</evidence>
<keyword evidence="7" id="KW-1185">Reference proteome</keyword>
<evidence type="ECO:0000256" key="1">
    <source>
        <dbReference type="ARBA" id="ARBA00022679"/>
    </source>
</evidence>
<keyword evidence="4" id="KW-0067">ATP-binding</keyword>
<feature type="domain" description="Phosphagen kinase C-terminal" evidence="5">
    <location>
        <begin position="118"/>
        <end position="193"/>
    </location>
</feature>
<proteinExistence type="predicted"/>
<protein>
    <submittedName>
        <fullName evidence="6">ATP:guanido phosphotransferase-like protein</fullName>
    </submittedName>
</protein>
<dbReference type="AlphaFoldDB" id="A0A4R8MTJ5"/>
<comment type="caution">
    <text evidence="6">The sequence shown here is derived from an EMBL/GenBank/DDBJ whole genome shotgun (WGS) entry which is preliminary data.</text>
</comment>
<evidence type="ECO:0000313" key="7">
    <source>
        <dbReference type="Proteomes" id="UP000294684"/>
    </source>
</evidence>
<dbReference type="Pfam" id="PF00217">
    <property type="entry name" value="ATP-gua_Ptrans"/>
    <property type="match status" value="1"/>
</dbReference>
<dbReference type="STRING" id="1193051.LEP1GSC017_0855"/>
<dbReference type="GeneID" id="79828488"/>
<dbReference type="Gene3D" id="3.30.590.10">
    <property type="entry name" value="Glutamine synthetase/guanido kinase, catalytic domain"/>
    <property type="match status" value="1"/>
</dbReference>
<dbReference type="InterPro" id="IPR022414">
    <property type="entry name" value="ATP-guanido_PTrfase_cat"/>
</dbReference>
<dbReference type="GO" id="GO:0016301">
    <property type="term" value="F:kinase activity"/>
    <property type="evidence" value="ECO:0007669"/>
    <property type="project" value="UniProtKB-KW"/>
</dbReference>
<dbReference type="GO" id="GO:0005524">
    <property type="term" value="F:ATP binding"/>
    <property type="evidence" value="ECO:0007669"/>
    <property type="project" value="UniProtKB-KW"/>
</dbReference>
<dbReference type="SUPFAM" id="SSF55931">
    <property type="entry name" value="Glutamine synthetase/guanido kinase"/>
    <property type="match status" value="1"/>
</dbReference>
<evidence type="ECO:0000259" key="5">
    <source>
        <dbReference type="Pfam" id="PF00217"/>
    </source>
</evidence>
<keyword evidence="3" id="KW-0418">Kinase</keyword>
<gene>
    <name evidence="6" type="ORF">CLV96_3217</name>
</gene>
<evidence type="ECO:0000313" key="6">
    <source>
        <dbReference type="EMBL" id="TDY68699.1"/>
    </source>
</evidence>
<dbReference type="InterPro" id="IPR014746">
    <property type="entry name" value="Gln_synth/guanido_kin_cat_dom"/>
</dbReference>
<name>A0A4R8MTJ5_LEPME</name>
<dbReference type="Proteomes" id="UP000294684">
    <property type="component" value="Unassembled WGS sequence"/>
</dbReference>
<dbReference type="EMBL" id="SORO01000002">
    <property type="protein sequence ID" value="TDY68699.1"/>
    <property type="molecule type" value="Genomic_DNA"/>
</dbReference>
<sequence length="259" mass="30028">MRFCRFCGTTEIQFRKSGKFGCVHCVSVFEYPKPNFKKLISEKQIQTLENFVKKNTKYLTLLSLRTRITRNLKSKLFPFYEPSDIEIKRMLVERKIDSFLYPNGSLPTETRDKNLVSTMGLYLGSEDHLRFEKILSGEEWKREMFRPHSGSQTRLFRFLFQKEIWAKLPGLGFISSCPTNLGAGRRDSVLLGVDPELAIGFFSNLKTLSEFGIEFAPSTDHRLRNIGKDRVLVVKISWKNASVVQKRQFYKILGLLGSY</sequence>